<feature type="compositionally biased region" description="Polar residues" evidence="1">
    <location>
        <begin position="226"/>
        <end position="236"/>
    </location>
</feature>
<accession>A0A6V7NLB5</accession>
<gene>
    <name evidence="2" type="ORF">CB5_LOCUS2612</name>
</gene>
<feature type="region of interest" description="Disordered" evidence="1">
    <location>
        <begin position="49"/>
        <end position="99"/>
    </location>
</feature>
<sequence>MDPVVASWIKELVLRQNLPLNITEAPAGGGADAALDHPYTLGTIEALYALRPSPPPSTPTASSPSTSPPRPPTSPGPSPTCGPAASQLLRSPSTAGLASPSLDAEVRELELSVTNIKLRTGIMWRNSRSKALDAMRALLEAEYKDVGPPILELVGETCVGVGMGTGMGMRMRVRQRVVRRLRLRLSSRGTTCVRMRQRVVRGLRGPRRRRRPSRTADATRGRTESGDANTACSPTESGDPDTVGRESDRDAAPKERDAYAARRDRDAATN</sequence>
<reference evidence="2" key="1">
    <citation type="submission" date="2020-07" db="EMBL/GenBank/DDBJ databases">
        <authorList>
            <person name="Lin J."/>
        </authorList>
    </citation>
    <scope>NUCLEOTIDE SEQUENCE</scope>
</reference>
<proteinExistence type="predicted"/>
<protein>
    <submittedName>
        <fullName evidence="2">Uncharacterized protein</fullName>
    </submittedName>
</protein>
<evidence type="ECO:0000313" key="2">
    <source>
        <dbReference type="EMBL" id="CAD1819401.1"/>
    </source>
</evidence>
<feature type="compositionally biased region" description="Basic residues" evidence="1">
    <location>
        <begin position="201"/>
        <end position="213"/>
    </location>
</feature>
<name>A0A6V7NLB5_ANACO</name>
<evidence type="ECO:0000256" key="1">
    <source>
        <dbReference type="SAM" id="MobiDB-lite"/>
    </source>
</evidence>
<organism evidence="2">
    <name type="scientific">Ananas comosus var. bracteatus</name>
    <name type="common">red pineapple</name>
    <dbReference type="NCBI Taxonomy" id="296719"/>
    <lineage>
        <taxon>Eukaryota</taxon>
        <taxon>Viridiplantae</taxon>
        <taxon>Streptophyta</taxon>
        <taxon>Embryophyta</taxon>
        <taxon>Tracheophyta</taxon>
        <taxon>Spermatophyta</taxon>
        <taxon>Magnoliopsida</taxon>
        <taxon>Liliopsida</taxon>
        <taxon>Poales</taxon>
        <taxon>Bromeliaceae</taxon>
        <taxon>Bromelioideae</taxon>
        <taxon>Ananas</taxon>
    </lineage>
</organism>
<dbReference type="AlphaFoldDB" id="A0A6V7NLB5"/>
<feature type="region of interest" description="Disordered" evidence="1">
    <location>
        <begin position="201"/>
        <end position="270"/>
    </location>
</feature>
<feature type="compositionally biased region" description="Pro residues" evidence="1">
    <location>
        <begin position="66"/>
        <end position="80"/>
    </location>
</feature>
<feature type="compositionally biased region" description="Basic and acidic residues" evidence="1">
    <location>
        <begin position="242"/>
        <end position="270"/>
    </location>
</feature>
<dbReference type="EMBL" id="LR862139">
    <property type="protein sequence ID" value="CAD1819401.1"/>
    <property type="molecule type" value="Genomic_DNA"/>
</dbReference>